<name>A0A369B245_9FIRM</name>
<gene>
    <name evidence="10" type="ORF">DFR58_11373</name>
</gene>
<dbReference type="Pfam" id="PF08478">
    <property type="entry name" value="POTRA_1"/>
    <property type="match status" value="1"/>
</dbReference>
<evidence type="ECO:0000256" key="7">
    <source>
        <dbReference type="ARBA" id="ARBA00023306"/>
    </source>
</evidence>
<comment type="subcellular location">
    <subcellularLocation>
        <location evidence="1">Membrane</location>
    </subcellularLocation>
</comment>
<feature type="transmembrane region" description="Helical" evidence="8">
    <location>
        <begin position="29"/>
        <end position="51"/>
    </location>
</feature>
<dbReference type="GO" id="GO:0005886">
    <property type="term" value="C:plasma membrane"/>
    <property type="evidence" value="ECO:0007669"/>
    <property type="project" value="TreeGrafter"/>
</dbReference>
<sequence>MNGEYQREYIDSEALARKKKKRKRRIKKILFWIKSIFIIALFSTTIVSLALSPLFNINSIEVTGTARYQHSDIIGTAGLVTGVNGFKAIGRSIQDIFTLSYGNAEEAILNKYPYIKSAEARFAVPDKIKITLRERVPIAFISCPKGNIIIDDALYVLEMTGKNQPEGLLMIKGLEFEAFEVGQALDIKNNYNYEQALLLLNKIRESDERNEFKLYGLISAVDASDMARLTLLWDGRINANFGELLDLDFKINFFRHIVSKSLKKQDKGFLDLTIENPSFIPGK</sequence>
<reference evidence="10 11" key="1">
    <citation type="submission" date="2018-07" db="EMBL/GenBank/DDBJ databases">
        <title>Genomic Encyclopedia of Type Strains, Phase IV (KMG-IV): sequencing the most valuable type-strain genomes for metagenomic binning, comparative biology and taxonomic classification.</title>
        <authorList>
            <person name="Goeker M."/>
        </authorList>
    </citation>
    <scope>NUCLEOTIDE SEQUENCE [LARGE SCALE GENOMIC DNA]</scope>
    <source>
        <strain evidence="10 11">DSM 27016</strain>
    </source>
</reference>
<keyword evidence="4 8" id="KW-0812">Transmembrane</keyword>
<dbReference type="InterPro" id="IPR034746">
    <property type="entry name" value="POTRA"/>
</dbReference>
<dbReference type="Proteomes" id="UP000253034">
    <property type="component" value="Unassembled WGS sequence"/>
</dbReference>
<dbReference type="PANTHER" id="PTHR37820:SF1">
    <property type="entry name" value="CELL DIVISION PROTEIN FTSQ"/>
    <property type="match status" value="1"/>
</dbReference>
<evidence type="ECO:0000256" key="6">
    <source>
        <dbReference type="ARBA" id="ARBA00023136"/>
    </source>
</evidence>
<evidence type="ECO:0000256" key="1">
    <source>
        <dbReference type="ARBA" id="ARBA00004370"/>
    </source>
</evidence>
<keyword evidence="3 10" id="KW-0132">Cell division</keyword>
<proteinExistence type="predicted"/>
<keyword evidence="11" id="KW-1185">Reference proteome</keyword>
<evidence type="ECO:0000256" key="4">
    <source>
        <dbReference type="ARBA" id="ARBA00022692"/>
    </source>
</evidence>
<comment type="caution">
    <text evidence="10">The sequence shown here is derived from an EMBL/GenBank/DDBJ whole genome shotgun (WGS) entry which is preliminary data.</text>
</comment>
<evidence type="ECO:0000256" key="5">
    <source>
        <dbReference type="ARBA" id="ARBA00022989"/>
    </source>
</evidence>
<keyword evidence="2" id="KW-1003">Cell membrane</keyword>
<dbReference type="PANTHER" id="PTHR37820">
    <property type="entry name" value="CELL DIVISION PROTEIN DIVIB"/>
    <property type="match status" value="1"/>
</dbReference>
<evidence type="ECO:0000256" key="8">
    <source>
        <dbReference type="SAM" id="Phobius"/>
    </source>
</evidence>
<protein>
    <submittedName>
        <fullName evidence="10">Cell division protein FtsQ</fullName>
    </submittedName>
</protein>
<evidence type="ECO:0000313" key="10">
    <source>
        <dbReference type="EMBL" id="RCX15491.1"/>
    </source>
</evidence>
<dbReference type="EMBL" id="QPJT01000013">
    <property type="protein sequence ID" value="RCX15491.1"/>
    <property type="molecule type" value="Genomic_DNA"/>
</dbReference>
<keyword evidence="7" id="KW-0131">Cell cycle</keyword>
<keyword evidence="6 8" id="KW-0472">Membrane</keyword>
<keyword evidence="5 8" id="KW-1133">Transmembrane helix</keyword>
<dbReference type="GO" id="GO:0051301">
    <property type="term" value="P:cell division"/>
    <property type="evidence" value="ECO:0007669"/>
    <property type="project" value="UniProtKB-KW"/>
</dbReference>
<dbReference type="RefSeq" id="WP_170138143.1">
    <property type="nucleotide sequence ID" value="NZ_QPJT01000013.1"/>
</dbReference>
<evidence type="ECO:0000259" key="9">
    <source>
        <dbReference type="PROSITE" id="PS51779"/>
    </source>
</evidence>
<organism evidence="10 11">
    <name type="scientific">Anaerobacterium chartisolvens</name>
    <dbReference type="NCBI Taxonomy" id="1297424"/>
    <lineage>
        <taxon>Bacteria</taxon>
        <taxon>Bacillati</taxon>
        <taxon>Bacillota</taxon>
        <taxon>Clostridia</taxon>
        <taxon>Eubacteriales</taxon>
        <taxon>Oscillospiraceae</taxon>
        <taxon>Anaerobacterium</taxon>
    </lineage>
</organism>
<dbReference type="PROSITE" id="PS51779">
    <property type="entry name" value="POTRA"/>
    <property type="match status" value="1"/>
</dbReference>
<evidence type="ECO:0000313" key="11">
    <source>
        <dbReference type="Proteomes" id="UP000253034"/>
    </source>
</evidence>
<dbReference type="InterPro" id="IPR050487">
    <property type="entry name" value="FtsQ_DivIB"/>
</dbReference>
<evidence type="ECO:0000256" key="2">
    <source>
        <dbReference type="ARBA" id="ARBA00022475"/>
    </source>
</evidence>
<accession>A0A369B245</accession>
<dbReference type="AlphaFoldDB" id="A0A369B245"/>
<feature type="domain" description="POTRA" evidence="9">
    <location>
        <begin position="55"/>
        <end position="135"/>
    </location>
</feature>
<evidence type="ECO:0000256" key="3">
    <source>
        <dbReference type="ARBA" id="ARBA00022618"/>
    </source>
</evidence>
<dbReference type="InterPro" id="IPR013685">
    <property type="entry name" value="POTRA_FtsQ_type"/>
</dbReference>